<sequence length="390" mass="44985">MSSQILEIENQLQKEQNLNKKLENNSEKLKNEFKMQIGNVLEDRKIETVRIERKMEKLSEENGDLKSEVVSFKAKMANLQENRNGDIEFLRNSEQELKILNLKLKEQIEKNDKLENEKNDLVKEVAKLNKNEEKVKIAKINENAKFKDAFKNHFSVKILDITKIIDKIEKTIEKLTEPILKKSSSLPILPTNKTKNGTKTDLPKTQNLTKNRLSNWINNLLKNKKKRYVVNLNDHSSGDFIFNEKTGKWINNNDKDDNKTEKTPTLPPKRKKTPQKIQSRVVSDTNALSRYASNNSFFGYGDSEMNEKEKNGEKSVGNAAKHLNELRSEIKNFERMLCAEDKNGFSALNSAVLKVTKESNKGQKTVENVIEIQKGFCSIIGFKEERAKRD</sequence>
<evidence type="ECO:0000313" key="4">
    <source>
        <dbReference type="Proteomes" id="UP001439008"/>
    </source>
</evidence>
<gene>
    <name evidence="3" type="ORF">MHBO_002661</name>
</gene>
<organism evidence="3 4">
    <name type="scientific">Bonamia ostreae</name>
    <dbReference type="NCBI Taxonomy" id="126728"/>
    <lineage>
        <taxon>Eukaryota</taxon>
        <taxon>Sar</taxon>
        <taxon>Rhizaria</taxon>
        <taxon>Endomyxa</taxon>
        <taxon>Ascetosporea</taxon>
        <taxon>Haplosporida</taxon>
        <taxon>Bonamia</taxon>
    </lineage>
</organism>
<dbReference type="EMBL" id="JBDODL010001061">
    <property type="protein sequence ID" value="MES1921064.1"/>
    <property type="molecule type" value="Genomic_DNA"/>
</dbReference>
<feature type="region of interest" description="Disordered" evidence="2">
    <location>
        <begin position="251"/>
        <end position="282"/>
    </location>
</feature>
<protein>
    <submittedName>
        <fullName evidence="3">Uncharacterized protein</fullName>
    </submittedName>
</protein>
<proteinExistence type="predicted"/>
<evidence type="ECO:0000313" key="3">
    <source>
        <dbReference type="EMBL" id="MES1921064.1"/>
    </source>
</evidence>
<feature type="compositionally biased region" description="Basic and acidic residues" evidence="2">
    <location>
        <begin position="253"/>
        <end position="262"/>
    </location>
</feature>
<feature type="coiled-coil region" evidence="1">
    <location>
        <begin position="5"/>
        <end position="134"/>
    </location>
</feature>
<name>A0ABV2AN22_9EUKA</name>
<evidence type="ECO:0000256" key="1">
    <source>
        <dbReference type="SAM" id="Coils"/>
    </source>
</evidence>
<reference evidence="3 4" key="1">
    <citation type="journal article" date="2024" name="BMC Biol.">
        <title>Comparative genomics of Ascetosporea gives new insight into the evolutionary basis for animal parasitism in Rhizaria.</title>
        <authorList>
            <person name="Hiltunen Thoren M."/>
            <person name="Onut-Brannstrom I."/>
            <person name="Alfjorden A."/>
            <person name="Peckova H."/>
            <person name="Swords F."/>
            <person name="Hooper C."/>
            <person name="Holzer A.S."/>
            <person name="Bass D."/>
            <person name="Burki F."/>
        </authorList>
    </citation>
    <scope>NUCLEOTIDE SEQUENCE [LARGE SCALE GENOMIC DNA]</scope>
    <source>
        <strain evidence="3">20-A016</strain>
    </source>
</reference>
<accession>A0ABV2AN22</accession>
<dbReference type="Proteomes" id="UP001439008">
    <property type="component" value="Unassembled WGS sequence"/>
</dbReference>
<keyword evidence="4" id="KW-1185">Reference proteome</keyword>
<evidence type="ECO:0000256" key="2">
    <source>
        <dbReference type="SAM" id="MobiDB-lite"/>
    </source>
</evidence>
<keyword evidence="1" id="KW-0175">Coiled coil</keyword>
<comment type="caution">
    <text evidence="3">The sequence shown here is derived from an EMBL/GenBank/DDBJ whole genome shotgun (WGS) entry which is preliminary data.</text>
</comment>